<sequence>MAKGAQGKLYLCGEYAVVDGGAAVVSAVDREITAQLVPAGTGTVRVESQPEVRVDDPLRYVLAAMRVADVDVPDADLAFISQLVEADGRKFGLGSSGAVTVATLRALFTAGEVYPSPEELYKYAVCALLLAGDNGSFGDVACSAYGQLIFYVKPSKEWIQYVRDALTEDTSDVRPLVAQHWEGLEIEPLEWPEGIDRRIGWTGHPASSADLVNAVRAYKTEQTEQYADFVRMSDGIARTMRQACRENDADAFLRVYGLAGRILSDFSDCTGGYALTEELATLNRLAERHGYTAKFSGAGGGDCGIALAQNSTDEQARALEQDWRAAGIEPMHWTLS</sequence>
<proteinExistence type="predicted"/>
<dbReference type="InterPro" id="IPR014721">
    <property type="entry name" value="Ribsml_uS5_D2-typ_fold_subgr"/>
</dbReference>
<dbReference type="UniPathway" id="UPA00057">
    <property type="reaction ID" value="UER00099"/>
</dbReference>
<keyword evidence="3" id="KW-0808">Transferase</keyword>
<evidence type="ECO:0000256" key="5">
    <source>
        <dbReference type="ARBA" id="ARBA00022777"/>
    </source>
</evidence>
<dbReference type="InterPro" id="IPR035102">
    <property type="entry name" value="Phosphomevalonate_kinase"/>
</dbReference>
<dbReference type="EMBL" id="MWWT01000001">
    <property type="protein sequence ID" value="OZG54766.1"/>
    <property type="molecule type" value="Genomic_DNA"/>
</dbReference>
<dbReference type="PRINTS" id="PR00959">
    <property type="entry name" value="MEVGALKINASE"/>
</dbReference>
<keyword evidence="4" id="KW-0547">Nucleotide-binding</keyword>
<dbReference type="Gene3D" id="3.30.70.890">
    <property type="entry name" value="GHMP kinase, C-terminal domain"/>
    <property type="match status" value="1"/>
</dbReference>
<dbReference type="Proteomes" id="UP000243657">
    <property type="component" value="Unassembled WGS sequence"/>
</dbReference>
<evidence type="ECO:0000256" key="2">
    <source>
        <dbReference type="ARBA" id="ARBA00012958"/>
    </source>
</evidence>
<evidence type="ECO:0000256" key="4">
    <source>
        <dbReference type="ARBA" id="ARBA00022741"/>
    </source>
</evidence>
<dbReference type="InterPro" id="IPR036554">
    <property type="entry name" value="GHMP_kinase_C_sf"/>
</dbReference>
<accession>A0A261F7A5</accession>
<protein>
    <recommendedName>
        <fullName evidence="2">phosphomevalonate kinase</fullName>
        <ecNumber evidence="2">2.7.4.2</ecNumber>
    </recommendedName>
</protein>
<dbReference type="InterPro" id="IPR013750">
    <property type="entry name" value="GHMP_kinase_C_dom"/>
</dbReference>
<comment type="pathway">
    <text evidence="1">Isoprenoid biosynthesis; isopentenyl diphosphate biosynthesis via mevalonate pathway; isopentenyl diphosphate from (R)-mevalonate: step 2/3.</text>
</comment>
<dbReference type="PANTHER" id="PTHR31814">
    <property type="match status" value="1"/>
</dbReference>
<evidence type="ECO:0000259" key="7">
    <source>
        <dbReference type="Pfam" id="PF00288"/>
    </source>
</evidence>
<dbReference type="GO" id="GO:0004631">
    <property type="term" value="F:phosphomevalonate kinase activity"/>
    <property type="evidence" value="ECO:0007669"/>
    <property type="project" value="UniProtKB-EC"/>
</dbReference>
<gene>
    <name evidence="9" type="ORF">ALMA_0091</name>
</gene>
<evidence type="ECO:0000259" key="8">
    <source>
        <dbReference type="Pfam" id="PF08544"/>
    </source>
</evidence>
<dbReference type="AlphaFoldDB" id="A0A261F7A5"/>
<organism evidence="9 10">
    <name type="scientific">Alloscardovia macacae</name>
    <dbReference type="NCBI Taxonomy" id="1160091"/>
    <lineage>
        <taxon>Bacteria</taxon>
        <taxon>Bacillati</taxon>
        <taxon>Actinomycetota</taxon>
        <taxon>Actinomycetes</taxon>
        <taxon>Bifidobacteriales</taxon>
        <taxon>Bifidobacteriaceae</taxon>
        <taxon>Alloscardovia</taxon>
    </lineage>
</organism>
<reference evidence="9 10" key="1">
    <citation type="journal article" date="2017" name="BMC Genomics">
        <title>Comparative genomic and phylogenomic analyses of the Bifidobacteriaceae family.</title>
        <authorList>
            <person name="Lugli G.A."/>
            <person name="Milani C."/>
            <person name="Turroni F."/>
            <person name="Duranti S."/>
            <person name="Mancabelli L."/>
            <person name="Mangifesta M."/>
            <person name="Ferrario C."/>
            <person name="Modesto M."/>
            <person name="Mattarelli P."/>
            <person name="Jiri K."/>
            <person name="van Sinderen D."/>
            <person name="Ventura M."/>
        </authorList>
    </citation>
    <scope>NUCLEOTIDE SEQUENCE [LARGE SCALE GENOMIC DNA]</scope>
    <source>
        <strain evidence="9 10">DSM 24762</strain>
    </source>
</reference>
<keyword evidence="6" id="KW-0067">ATP-binding</keyword>
<dbReference type="InterPro" id="IPR020568">
    <property type="entry name" value="Ribosomal_Su5_D2-typ_SF"/>
</dbReference>
<evidence type="ECO:0000256" key="1">
    <source>
        <dbReference type="ARBA" id="ARBA00005017"/>
    </source>
</evidence>
<dbReference type="InterPro" id="IPR005917">
    <property type="entry name" value="Pmev_kinase_bact"/>
</dbReference>
<evidence type="ECO:0000256" key="6">
    <source>
        <dbReference type="ARBA" id="ARBA00022840"/>
    </source>
</evidence>
<evidence type="ECO:0000256" key="3">
    <source>
        <dbReference type="ARBA" id="ARBA00022679"/>
    </source>
</evidence>
<keyword evidence="10" id="KW-1185">Reference proteome</keyword>
<feature type="domain" description="GHMP kinase C-terminal" evidence="8">
    <location>
        <begin position="256"/>
        <end position="325"/>
    </location>
</feature>
<dbReference type="SUPFAM" id="SSF55060">
    <property type="entry name" value="GHMP Kinase, C-terminal domain"/>
    <property type="match status" value="1"/>
</dbReference>
<evidence type="ECO:0000313" key="10">
    <source>
        <dbReference type="Proteomes" id="UP000243657"/>
    </source>
</evidence>
<dbReference type="PANTHER" id="PTHR31814:SF2">
    <property type="entry name" value="PHOSPHOMEVALONATE KINASE"/>
    <property type="match status" value="1"/>
</dbReference>
<dbReference type="GO" id="GO:0019287">
    <property type="term" value="P:isopentenyl diphosphate biosynthetic process, mevalonate pathway"/>
    <property type="evidence" value="ECO:0007669"/>
    <property type="project" value="UniProtKB-UniPathway"/>
</dbReference>
<feature type="domain" description="GHMP kinase N-terminal" evidence="7">
    <location>
        <begin position="89"/>
        <end position="147"/>
    </location>
</feature>
<dbReference type="InterPro" id="IPR006204">
    <property type="entry name" value="GHMP_kinase_N_dom"/>
</dbReference>
<dbReference type="Pfam" id="PF08544">
    <property type="entry name" value="GHMP_kinases_C"/>
    <property type="match status" value="1"/>
</dbReference>
<dbReference type="SUPFAM" id="SSF54211">
    <property type="entry name" value="Ribosomal protein S5 domain 2-like"/>
    <property type="match status" value="1"/>
</dbReference>
<dbReference type="Pfam" id="PF00288">
    <property type="entry name" value="GHMP_kinases_N"/>
    <property type="match status" value="1"/>
</dbReference>
<name>A0A261F7A5_9BIFI</name>
<dbReference type="Gene3D" id="3.30.230.10">
    <property type="match status" value="1"/>
</dbReference>
<evidence type="ECO:0000313" key="9">
    <source>
        <dbReference type="EMBL" id="OZG54766.1"/>
    </source>
</evidence>
<dbReference type="NCBIfam" id="TIGR01220">
    <property type="entry name" value="Pmev_kin_Gr_pos"/>
    <property type="match status" value="1"/>
</dbReference>
<dbReference type="EC" id="2.7.4.2" evidence="2"/>
<comment type="caution">
    <text evidence="9">The sequence shown here is derived from an EMBL/GenBank/DDBJ whole genome shotgun (WGS) entry which is preliminary data.</text>
</comment>
<dbReference type="RefSeq" id="WP_094725917.1">
    <property type="nucleotide sequence ID" value="NZ_JBHLWS010000010.1"/>
</dbReference>
<keyword evidence="5 9" id="KW-0418">Kinase</keyword>
<dbReference type="GO" id="GO:0005524">
    <property type="term" value="F:ATP binding"/>
    <property type="evidence" value="ECO:0007669"/>
    <property type="project" value="UniProtKB-KW"/>
</dbReference>